<accession>A0A3P7MVZ3</accession>
<name>A0A3P7MVZ3_CYLGO</name>
<evidence type="ECO:0000256" key="1">
    <source>
        <dbReference type="SAM" id="MobiDB-lite"/>
    </source>
</evidence>
<proteinExistence type="predicted"/>
<dbReference type="EMBL" id="UYRV01111471">
    <property type="protein sequence ID" value="VDN26778.1"/>
    <property type="molecule type" value="Genomic_DNA"/>
</dbReference>
<keyword evidence="3" id="KW-1185">Reference proteome</keyword>
<dbReference type="AlphaFoldDB" id="A0A3P7MVZ3"/>
<dbReference type="Proteomes" id="UP000271889">
    <property type="component" value="Unassembled WGS sequence"/>
</dbReference>
<feature type="region of interest" description="Disordered" evidence="1">
    <location>
        <begin position="12"/>
        <end position="73"/>
    </location>
</feature>
<sequence>MYAMCVCIEKPVLPPSPAHSIALTHTQRHNDDDDHNGGTTTYNDDDDDDGWDSSNGGGRSEAPRLCLGHHRRP</sequence>
<evidence type="ECO:0000313" key="2">
    <source>
        <dbReference type="EMBL" id="VDN26778.1"/>
    </source>
</evidence>
<gene>
    <name evidence="2" type="ORF">CGOC_LOCUS10483</name>
</gene>
<reference evidence="2 3" key="1">
    <citation type="submission" date="2018-11" db="EMBL/GenBank/DDBJ databases">
        <authorList>
            <consortium name="Pathogen Informatics"/>
        </authorList>
    </citation>
    <scope>NUCLEOTIDE SEQUENCE [LARGE SCALE GENOMIC DNA]</scope>
</reference>
<protein>
    <submittedName>
        <fullName evidence="2">Uncharacterized protein</fullName>
    </submittedName>
</protein>
<evidence type="ECO:0000313" key="3">
    <source>
        <dbReference type="Proteomes" id="UP000271889"/>
    </source>
</evidence>
<organism evidence="2 3">
    <name type="scientific">Cylicostephanus goldi</name>
    <name type="common">Nematode worm</name>
    <dbReference type="NCBI Taxonomy" id="71465"/>
    <lineage>
        <taxon>Eukaryota</taxon>
        <taxon>Metazoa</taxon>
        <taxon>Ecdysozoa</taxon>
        <taxon>Nematoda</taxon>
        <taxon>Chromadorea</taxon>
        <taxon>Rhabditida</taxon>
        <taxon>Rhabditina</taxon>
        <taxon>Rhabditomorpha</taxon>
        <taxon>Strongyloidea</taxon>
        <taxon>Strongylidae</taxon>
        <taxon>Cylicostephanus</taxon>
    </lineage>
</organism>